<dbReference type="PANTHER" id="PTHR10826">
    <property type="entry name" value="COMPLEMENT COMPONENT 1"/>
    <property type="match status" value="1"/>
</dbReference>
<feature type="region of interest" description="Disordered" evidence="1">
    <location>
        <begin position="76"/>
        <end position="96"/>
    </location>
</feature>
<dbReference type="Proteomes" id="UP000823674">
    <property type="component" value="Chromosome A03"/>
</dbReference>
<sequence length="241" mass="26904">MSLFCGASSTVATLPFRAVRPPLSLQTGAQRVTLGGGSPQFSRASSLISLSRGSKLSAITAQENLVSVLESQIESAVVNEETPDDGEEEDKLPEGFPFRIIDTPGERVFFLTRKFENETILVEIDPSAPFDEAKKEEPNDPQAEVLIGISMVINVSKHDYAPCLEFLANAYIDEIVINAIYVRQPQELSDLDENLQKAFHRFLEIRGIKPNITEFVADYLANKDRRERLQLLKDVKTFVDM</sequence>
<dbReference type="InterPro" id="IPR036561">
    <property type="entry name" value="MAM33_sf"/>
</dbReference>
<dbReference type="InterPro" id="IPR003428">
    <property type="entry name" value="MAM33"/>
</dbReference>
<dbReference type="SUPFAM" id="SSF54529">
    <property type="entry name" value="Mitochondrial glycoprotein MAM33-like"/>
    <property type="match status" value="1"/>
</dbReference>
<evidence type="ECO:0000256" key="1">
    <source>
        <dbReference type="SAM" id="MobiDB-lite"/>
    </source>
</evidence>
<reference evidence="2 3" key="1">
    <citation type="submission" date="2021-03" db="EMBL/GenBank/DDBJ databases">
        <authorList>
            <person name="King G.J."/>
            <person name="Bancroft I."/>
            <person name="Baten A."/>
            <person name="Bloomfield J."/>
            <person name="Borpatragohain P."/>
            <person name="He Z."/>
            <person name="Irish N."/>
            <person name="Irwin J."/>
            <person name="Liu K."/>
            <person name="Mauleon R.P."/>
            <person name="Moore J."/>
            <person name="Morris R."/>
            <person name="Ostergaard L."/>
            <person name="Wang B."/>
            <person name="Wells R."/>
        </authorList>
    </citation>
    <scope>NUCLEOTIDE SEQUENCE [LARGE SCALE GENOMIC DNA]</scope>
    <source>
        <strain evidence="2">R-o-18</strain>
        <tissue evidence="2">Leaf</tissue>
    </source>
</reference>
<dbReference type="Pfam" id="PF02330">
    <property type="entry name" value="MAM33"/>
    <property type="match status" value="1"/>
</dbReference>
<accession>A0ABQ7N175</accession>
<dbReference type="EMBL" id="JADBGQ010000003">
    <property type="protein sequence ID" value="KAG5403871.1"/>
    <property type="molecule type" value="Genomic_DNA"/>
</dbReference>
<dbReference type="Gene3D" id="3.10.280.10">
    <property type="entry name" value="Mitochondrial glycoprotein"/>
    <property type="match status" value="1"/>
</dbReference>
<gene>
    <name evidence="2" type="primary">A03p015480.1_BraROA</name>
    <name evidence="2" type="ORF">IGI04_009990</name>
</gene>
<organism evidence="2 3">
    <name type="scientific">Brassica rapa subsp. trilocularis</name>
    <dbReference type="NCBI Taxonomy" id="1813537"/>
    <lineage>
        <taxon>Eukaryota</taxon>
        <taxon>Viridiplantae</taxon>
        <taxon>Streptophyta</taxon>
        <taxon>Embryophyta</taxon>
        <taxon>Tracheophyta</taxon>
        <taxon>Spermatophyta</taxon>
        <taxon>Magnoliopsida</taxon>
        <taxon>eudicotyledons</taxon>
        <taxon>Gunneridae</taxon>
        <taxon>Pentapetalae</taxon>
        <taxon>rosids</taxon>
        <taxon>malvids</taxon>
        <taxon>Brassicales</taxon>
        <taxon>Brassicaceae</taxon>
        <taxon>Brassiceae</taxon>
        <taxon>Brassica</taxon>
    </lineage>
</organism>
<feature type="compositionally biased region" description="Acidic residues" evidence="1">
    <location>
        <begin position="81"/>
        <end position="91"/>
    </location>
</feature>
<protein>
    <submittedName>
        <fullName evidence="2">Uncharacterized protein</fullName>
    </submittedName>
</protein>
<name>A0ABQ7N175_BRACM</name>
<proteinExistence type="predicted"/>
<dbReference type="PANTHER" id="PTHR10826:SF33">
    <property type="entry name" value="GENOME ASSEMBLY, CHROMOSOME: A03"/>
    <property type="match status" value="1"/>
</dbReference>
<evidence type="ECO:0000313" key="2">
    <source>
        <dbReference type="EMBL" id="KAG5403871.1"/>
    </source>
</evidence>
<evidence type="ECO:0000313" key="3">
    <source>
        <dbReference type="Proteomes" id="UP000823674"/>
    </source>
</evidence>
<keyword evidence="3" id="KW-1185">Reference proteome</keyword>
<comment type="caution">
    <text evidence="2">The sequence shown here is derived from an EMBL/GenBank/DDBJ whole genome shotgun (WGS) entry which is preliminary data.</text>
</comment>